<name>A0AAZ3S8T8_ONCTS</name>
<dbReference type="Proteomes" id="UP000694402">
    <property type="component" value="Unassembled WGS sequence"/>
</dbReference>
<feature type="compositionally biased region" description="Basic and acidic residues" evidence="10">
    <location>
        <begin position="516"/>
        <end position="527"/>
    </location>
</feature>
<evidence type="ECO:0000256" key="9">
    <source>
        <dbReference type="RuleBase" id="RU003718"/>
    </source>
</evidence>
<evidence type="ECO:0000256" key="8">
    <source>
        <dbReference type="ARBA" id="ARBA00023180"/>
    </source>
</evidence>
<evidence type="ECO:0008006" key="15">
    <source>
        <dbReference type="Google" id="ProtNLM"/>
    </source>
</evidence>
<comment type="similarity">
    <text evidence="3 9">Belongs to the UDP-glycosyltransferase family.</text>
</comment>
<dbReference type="PROSITE" id="PS00375">
    <property type="entry name" value="UDPGT"/>
    <property type="match status" value="1"/>
</dbReference>
<evidence type="ECO:0000256" key="5">
    <source>
        <dbReference type="ARBA" id="ARBA00022679"/>
    </source>
</evidence>
<evidence type="ECO:0000313" key="14">
    <source>
        <dbReference type="Proteomes" id="UP000694402"/>
    </source>
</evidence>
<keyword evidence="6 12" id="KW-0732">Signal</keyword>
<keyword evidence="7" id="KW-0256">Endoplasmic reticulum</keyword>
<dbReference type="FunFam" id="3.40.50.2000:FF:000033">
    <property type="entry name" value="2-hydroxyacylsphingosine 1-beta-galactosyltransferase"/>
    <property type="match status" value="1"/>
</dbReference>
<keyword evidence="5 9" id="KW-0808">Transferase</keyword>
<dbReference type="GeneTree" id="ENSGT00940000156545"/>
<protein>
    <recommendedName>
        <fullName evidence="15">UDP-glycosyltransferases domain-containing protein</fullName>
    </recommendedName>
</protein>
<feature type="signal peptide" evidence="12">
    <location>
        <begin position="1"/>
        <end position="23"/>
    </location>
</feature>
<dbReference type="Pfam" id="PF00201">
    <property type="entry name" value="UDPGT"/>
    <property type="match status" value="1"/>
</dbReference>
<dbReference type="GO" id="GO:0003851">
    <property type="term" value="F:N-acylsphingosine galactosyltransferase activity"/>
    <property type="evidence" value="ECO:0007669"/>
    <property type="project" value="TreeGrafter"/>
</dbReference>
<gene>
    <name evidence="13" type="primary">UGT8</name>
</gene>
<accession>A0AAZ3S8T8</accession>
<dbReference type="FunFam" id="3.40.50.2000:FF:000021">
    <property type="entry name" value="UDP-glucuronosyltransferase"/>
    <property type="match status" value="1"/>
</dbReference>
<evidence type="ECO:0000313" key="13">
    <source>
        <dbReference type="Ensembl" id="ENSOTSP00005149530.1"/>
    </source>
</evidence>
<keyword evidence="4 9" id="KW-0328">Glycosyltransferase</keyword>
<evidence type="ECO:0000256" key="7">
    <source>
        <dbReference type="ARBA" id="ARBA00022824"/>
    </source>
</evidence>
<dbReference type="PANTHER" id="PTHR48043:SF54">
    <property type="entry name" value="2-HYDROXYACYLSPHINGOSINE 1-BETA-GALACTOSYLTRANSFERASE"/>
    <property type="match status" value="1"/>
</dbReference>
<organism evidence="13 14">
    <name type="scientific">Oncorhynchus tshawytscha</name>
    <name type="common">Chinook salmon</name>
    <name type="synonym">Salmo tshawytscha</name>
    <dbReference type="NCBI Taxonomy" id="74940"/>
    <lineage>
        <taxon>Eukaryota</taxon>
        <taxon>Metazoa</taxon>
        <taxon>Chordata</taxon>
        <taxon>Craniata</taxon>
        <taxon>Vertebrata</taxon>
        <taxon>Euteleostomi</taxon>
        <taxon>Actinopterygii</taxon>
        <taxon>Neopterygii</taxon>
        <taxon>Teleostei</taxon>
        <taxon>Protacanthopterygii</taxon>
        <taxon>Salmoniformes</taxon>
        <taxon>Salmonidae</taxon>
        <taxon>Salmoninae</taxon>
        <taxon>Oncorhynchus</taxon>
    </lineage>
</organism>
<feature type="region of interest" description="Disordered" evidence="10">
    <location>
        <begin position="516"/>
        <end position="555"/>
    </location>
</feature>
<reference evidence="13" key="3">
    <citation type="submission" date="2025-09" db="UniProtKB">
        <authorList>
            <consortium name="Ensembl"/>
        </authorList>
    </citation>
    <scope>IDENTIFICATION</scope>
</reference>
<reference evidence="14" key="1">
    <citation type="journal article" date="2018" name="PLoS ONE">
        <title>Chinook salmon (Oncorhynchus tshawytscha) genome and transcriptome.</title>
        <authorList>
            <person name="Christensen K.A."/>
            <person name="Leong J.S."/>
            <person name="Sakhrani D."/>
            <person name="Biagi C.A."/>
            <person name="Minkley D.R."/>
            <person name="Withler R.E."/>
            <person name="Rondeau E.B."/>
            <person name="Koop B.F."/>
            <person name="Devlin R.H."/>
        </authorList>
    </citation>
    <scope>NUCLEOTIDE SEQUENCE [LARGE SCALE GENOMIC DNA]</scope>
</reference>
<dbReference type="InterPro" id="IPR035595">
    <property type="entry name" value="UDP_glycos_trans_CS"/>
</dbReference>
<evidence type="ECO:0000256" key="2">
    <source>
        <dbReference type="ARBA" id="ARBA00004240"/>
    </source>
</evidence>
<proteinExistence type="inferred from homology"/>
<dbReference type="InterPro" id="IPR050271">
    <property type="entry name" value="UDP-glycosyltransferase"/>
</dbReference>
<keyword evidence="14" id="KW-1185">Reference proteome</keyword>
<reference evidence="13" key="2">
    <citation type="submission" date="2025-08" db="UniProtKB">
        <authorList>
            <consortium name="Ensembl"/>
        </authorList>
    </citation>
    <scope>IDENTIFICATION</scope>
</reference>
<evidence type="ECO:0000256" key="6">
    <source>
        <dbReference type="ARBA" id="ARBA00022729"/>
    </source>
</evidence>
<keyword evidence="11" id="KW-0812">Transmembrane</keyword>
<keyword evidence="11" id="KW-1133">Transmembrane helix</keyword>
<feature type="transmembrane region" description="Helical" evidence="11">
    <location>
        <begin position="473"/>
        <end position="496"/>
    </location>
</feature>
<dbReference type="GO" id="GO:0005783">
    <property type="term" value="C:endoplasmic reticulum"/>
    <property type="evidence" value="ECO:0007669"/>
    <property type="project" value="UniProtKB-SubCell"/>
</dbReference>
<dbReference type="AlphaFoldDB" id="A0AAZ3S8T8"/>
<evidence type="ECO:0000256" key="4">
    <source>
        <dbReference type="ARBA" id="ARBA00022676"/>
    </source>
</evidence>
<dbReference type="CDD" id="cd03784">
    <property type="entry name" value="GT1_Gtf-like"/>
    <property type="match status" value="1"/>
</dbReference>
<keyword evidence="11" id="KW-0472">Membrane</keyword>
<sequence>MHPPLSLLSLLLHLSLYPSACWSSRIIVVPPIMFESHLYIFKTLATELHLQGHDTSFLLSEGRQVPPSPHYTFQRYPGIFNSSTADSFLQSKVSNIFSGRLTALELFDILDHYAQNCDAVVGNKEVMTQLKDAKFDLLLVDPNEMCGFVIAHILGVPYAVFSTGLWYPAEVGAPAPLSYVPEFNSLLTDQMSLVQRITNTAVYLVSRFGVQYLVLPKYERIMRKHGVEPRVAMQDLVQGSRLWMLSTDLALEFPRPTLPHVVYVGGILTKPASPLPQVIKSLGQVDEYGWTVMSLIDDQTAWHHSNHLPLCLSVLFFCPSLSDCRFSGVPPSNLGNNTKLVDWMPQNDLLGHARTVAFLSHGGLNSIYEAMYHGVPVVGLPLFGDHYDTMTRVEAKGMGIMVHWKSMTEEELYQALATVINNNKYRQRAQVLSSIHKDQPGHPVTRAVYWINYILRHHGANHLRSSVYTVPTYQYFLLDVVLVVGAGLALIGYLFYRIAGLLRSKVKVQERGEGVTHGLGDGDDKANGHCHSNGAVSNGKHKRNGAPVKNDKKMK</sequence>
<evidence type="ECO:0000256" key="10">
    <source>
        <dbReference type="SAM" id="MobiDB-lite"/>
    </source>
</evidence>
<dbReference type="GO" id="GO:0006682">
    <property type="term" value="P:galactosylceramide biosynthetic process"/>
    <property type="evidence" value="ECO:0007669"/>
    <property type="project" value="TreeGrafter"/>
</dbReference>
<evidence type="ECO:0000256" key="11">
    <source>
        <dbReference type="SAM" id="Phobius"/>
    </source>
</evidence>
<dbReference type="InterPro" id="IPR002213">
    <property type="entry name" value="UDP_glucos_trans"/>
</dbReference>
<evidence type="ECO:0000256" key="3">
    <source>
        <dbReference type="ARBA" id="ARBA00009995"/>
    </source>
</evidence>
<dbReference type="Gene3D" id="3.40.50.2000">
    <property type="entry name" value="Glycogen Phosphorylase B"/>
    <property type="match status" value="2"/>
</dbReference>
<dbReference type="Ensembl" id="ENSOTST00005149275.1">
    <property type="protein sequence ID" value="ENSOTSP00005149530.1"/>
    <property type="gene ID" value="ENSOTSG00005055811.1"/>
</dbReference>
<comment type="subcellular location">
    <subcellularLocation>
        <location evidence="2">Endoplasmic reticulum</location>
    </subcellularLocation>
    <subcellularLocation>
        <location evidence="1">Membrane</location>
        <topology evidence="1">Single-pass membrane protein</topology>
    </subcellularLocation>
</comment>
<feature type="chain" id="PRO_5044255595" description="UDP-glycosyltransferases domain-containing protein" evidence="12">
    <location>
        <begin position="24"/>
        <end position="555"/>
    </location>
</feature>
<evidence type="ECO:0000256" key="12">
    <source>
        <dbReference type="SAM" id="SignalP"/>
    </source>
</evidence>
<dbReference type="GO" id="GO:0016020">
    <property type="term" value="C:membrane"/>
    <property type="evidence" value="ECO:0007669"/>
    <property type="project" value="UniProtKB-SubCell"/>
</dbReference>
<keyword evidence="8" id="KW-0325">Glycoprotein</keyword>
<dbReference type="SUPFAM" id="SSF53756">
    <property type="entry name" value="UDP-Glycosyltransferase/glycogen phosphorylase"/>
    <property type="match status" value="1"/>
</dbReference>
<evidence type="ECO:0000256" key="1">
    <source>
        <dbReference type="ARBA" id="ARBA00004167"/>
    </source>
</evidence>
<dbReference type="PANTHER" id="PTHR48043">
    <property type="entry name" value="EG:EG0003.4 PROTEIN-RELATED"/>
    <property type="match status" value="1"/>
</dbReference>